<evidence type="ECO:0000259" key="2">
    <source>
        <dbReference type="SMART" id="SM00363"/>
    </source>
</evidence>
<dbReference type="RefSeq" id="WP_048622256.1">
    <property type="nucleotide sequence ID" value="NZ_CALBAT010000016.1"/>
</dbReference>
<keyword evidence="4" id="KW-1185">Reference proteome</keyword>
<dbReference type="InterPro" id="IPR040591">
    <property type="entry name" value="RqcP2_RBD"/>
</dbReference>
<dbReference type="InterPro" id="IPR036986">
    <property type="entry name" value="S4_RNA-bd_sf"/>
</dbReference>
<dbReference type="GO" id="GO:0003723">
    <property type="term" value="F:RNA binding"/>
    <property type="evidence" value="ECO:0007669"/>
    <property type="project" value="UniProtKB-KW"/>
</dbReference>
<organism evidence="3 4">
    <name type="scientific">Sellimonas intestinalis</name>
    <dbReference type="NCBI Taxonomy" id="1653434"/>
    <lineage>
        <taxon>Bacteria</taxon>
        <taxon>Bacillati</taxon>
        <taxon>Bacillota</taxon>
        <taxon>Clostridia</taxon>
        <taxon>Lachnospirales</taxon>
        <taxon>Lachnospiraceae</taxon>
        <taxon>Sellimonas</taxon>
    </lineage>
</organism>
<evidence type="ECO:0000313" key="3">
    <source>
        <dbReference type="EMBL" id="RGE90313.1"/>
    </source>
</evidence>
<reference evidence="3 4" key="1">
    <citation type="submission" date="2018-08" db="EMBL/GenBank/DDBJ databases">
        <title>A genome reference for cultivated species of the human gut microbiota.</title>
        <authorList>
            <person name="Zou Y."/>
            <person name="Xue W."/>
            <person name="Luo G."/>
        </authorList>
    </citation>
    <scope>NUCLEOTIDE SEQUENCE [LARGE SCALE GENOMIC DNA]</scope>
    <source>
        <strain evidence="3 4">AF37-2AT</strain>
    </source>
</reference>
<dbReference type="SUPFAM" id="SSF55174">
    <property type="entry name" value="Alpha-L RNA-binding motif"/>
    <property type="match status" value="1"/>
</dbReference>
<feature type="domain" description="RNA-binding S4" evidence="2">
    <location>
        <begin position="175"/>
        <end position="251"/>
    </location>
</feature>
<dbReference type="PANTHER" id="PTHR13633">
    <property type="entry name" value="MITOCHONDRIAL TRANSCRIPTION RESCUE FACTOR 1"/>
    <property type="match status" value="1"/>
</dbReference>
<dbReference type="PANTHER" id="PTHR13633:SF3">
    <property type="entry name" value="MITOCHONDRIAL TRANSCRIPTION RESCUE FACTOR 1"/>
    <property type="match status" value="1"/>
</dbReference>
<dbReference type="SMART" id="SM00363">
    <property type="entry name" value="S4"/>
    <property type="match status" value="1"/>
</dbReference>
<dbReference type="Gene3D" id="3.30.1370.160">
    <property type="match status" value="1"/>
</dbReference>
<sequence length="251" mass="28611">MDREELLFQKRLIDLSRTAYQRGIVVFSDFLNLNELNILHTLPKEELYSGYGTFGGYAASERQMVAFLPDALCYEFLYPFSVLRIRPLNKKFSEDLTHRDYLGAILNLGIERCKIGDILVNTCEAVVFVSDHMSDFLAQNLTRIRHTPVVASIEELQEFQYEPSFEEIRGTVASVRLDTLLALAFSSSRSRLSGLIEGKKVFVNGRMIVSNGYRLKEGDIISVRGMGKFCYDGVLSETRKGRYSVVVRKYS</sequence>
<evidence type="ECO:0000313" key="4">
    <source>
        <dbReference type="Proteomes" id="UP000261080"/>
    </source>
</evidence>
<dbReference type="Proteomes" id="UP000261080">
    <property type="component" value="Unassembled WGS sequence"/>
</dbReference>
<proteinExistence type="predicted"/>
<gene>
    <name evidence="3" type="ORF">DW016_02020</name>
</gene>
<accession>A0A3E3K6W0</accession>
<dbReference type="Pfam" id="PF01479">
    <property type="entry name" value="S4"/>
    <property type="match status" value="1"/>
</dbReference>
<dbReference type="Pfam" id="PF17774">
    <property type="entry name" value="YlmH_RBD"/>
    <property type="match status" value="1"/>
</dbReference>
<dbReference type="OrthoDB" id="9812787at2"/>
<dbReference type="GeneID" id="97192665"/>
<keyword evidence="1" id="KW-0694">RNA-binding</keyword>
<evidence type="ECO:0000256" key="1">
    <source>
        <dbReference type="PROSITE-ProRule" id="PRU00182"/>
    </source>
</evidence>
<dbReference type="CDD" id="cd00165">
    <property type="entry name" value="S4"/>
    <property type="match status" value="1"/>
</dbReference>
<dbReference type="AlphaFoldDB" id="A0A3E3K6W0"/>
<dbReference type="Gene3D" id="3.30.70.330">
    <property type="match status" value="1"/>
</dbReference>
<dbReference type="Gene3D" id="3.10.290.10">
    <property type="entry name" value="RNA-binding S4 domain"/>
    <property type="match status" value="1"/>
</dbReference>
<dbReference type="EMBL" id="QVLX01000001">
    <property type="protein sequence ID" value="RGE90313.1"/>
    <property type="molecule type" value="Genomic_DNA"/>
</dbReference>
<protein>
    <submittedName>
        <fullName evidence="3">RNA-binding protein</fullName>
    </submittedName>
</protein>
<dbReference type="InterPro" id="IPR012677">
    <property type="entry name" value="Nucleotide-bd_a/b_plait_sf"/>
</dbReference>
<dbReference type="InterPro" id="IPR002942">
    <property type="entry name" value="S4_RNA-bd"/>
</dbReference>
<name>A0A3E3K6W0_9FIRM</name>
<dbReference type="PROSITE" id="PS50889">
    <property type="entry name" value="S4"/>
    <property type="match status" value="1"/>
</dbReference>
<comment type="caution">
    <text evidence="3">The sequence shown here is derived from an EMBL/GenBank/DDBJ whole genome shotgun (WGS) entry which is preliminary data.</text>
</comment>